<comment type="caution">
    <text evidence="1">The sequence shown here is derived from an EMBL/GenBank/DDBJ whole genome shotgun (WGS) entry which is preliminary data.</text>
</comment>
<dbReference type="EMBL" id="JBHSHD010000016">
    <property type="protein sequence ID" value="MFC4822260.1"/>
    <property type="molecule type" value="Genomic_DNA"/>
</dbReference>
<sequence>MTPPFAAYVLGRLGFGPRKGSLYSIEHFNSLGAGDVDRLTAFVDEQLAPSRDGNGNVTDADVDARLAHPDYVTLGKSFDQSWTDYEVNGNPSGGPYVRDLPIREGERAVFVRAFYSRWQLVEQLADFWHDHFSLYGYDRYAAPTWEHWDREVIRKHSLGNFRTLLQKTFESPAMLYFLDNYINRAPSFNENYAREILELHTLGALNYLGPELQQHEVPSIPAGEDGAGMPVGYVDADVYELARALTGWSFGNGGNGTTNNGLPAFINGWHDIGQKTVVGLFQAANTPPATEIAAFLDRIAMHPGTGRHIATKLARRFLGENPPQEVIDNAAHVFFTARNAADQLKQVVRAILLYGSQDGDPTIPGCFSDIANFGNKVKRPFETVVSALRAVSVDFTVRRNVANGSPASDTFMDRFRRTGHRPFDWRPPNGFPDASDYWMGSTAFVHAWRTIDWTLDEGTGNEQTPLAPVLATTLAEFGSNVAQHTPNKLADFWLTRCFGWAPDSANGWIGTALHTQVRDFLCRNTDTLTMFPADVGIGAGPAGNTQGIGTNSGPNYWYNRLRGMVDCILFSPQAMLR</sequence>
<protein>
    <submittedName>
        <fullName evidence="1">DUF1800 family protein</fullName>
    </submittedName>
</protein>
<evidence type="ECO:0000313" key="1">
    <source>
        <dbReference type="EMBL" id="MFC4822260.1"/>
    </source>
</evidence>
<dbReference type="Pfam" id="PF08811">
    <property type="entry name" value="DUF1800"/>
    <property type="match status" value="1"/>
</dbReference>
<accession>A0ABV9R097</accession>
<gene>
    <name evidence="1" type="ORF">ACFO6Q_18180</name>
</gene>
<organism evidence="1 2">
    <name type="scientific">Dokdonella ginsengisoli</name>
    <dbReference type="NCBI Taxonomy" id="363846"/>
    <lineage>
        <taxon>Bacteria</taxon>
        <taxon>Pseudomonadati</taxon>
        <taxon>Pseudomonadota</taxon>
        <taxon>Gammaproteobacteria</taxon>
        <taxon>Lysobacterales</taxon>
        <taxon>Rhodanobacteraceae</taxon>
        <taxon>Dokdonella</taxon>
    </lineage>
</organism>
<keyword evidence="2" id="KW-1185">Reference proteome</keyword>
<name>A0ABV9R097_9GAMM</name>
<dbReference type="RefSeq" id="WP_380022540.1">
    <property type="nucleotide sequence ID" value="NZ_JBHSHD010000016.1"/>
</dbReference>
<dbReference type="InterPro" id="IPR014917">
    <property type="entry name" value="DUF1800"/>
</dbReference>
<reference evidence="2" key="1">
    <citation type="journal article" date="2019" name="Int. J. Syst. Evol. Microbiol.">
        <title>The Global Catalogue of Microorganisms (GCM) 10K type strain sequencing project: providing services to taxonomists for standard genome sequencing and annotation.</title>
        <authorList>
            <consortium name="The Broad Institute Genomics Platform"/>
            <consortium name="The Broad Institute Genome Sequencing Center for Infectious Disease"/>
            <person name="Wu L."/>
            <person name="Ma J."/>
        </authorList>
    </citation>
    <scope>NUCLEOTIDE SEQUENCE [LARGE SCALE GENOMIC DNA]</scope>
    <source>
        <strain evidence="2">CCUG 30340</strain>
    </source>
</reference>
<proteinExistence type="predicted"/>
<dbReference type="Proteomes" id="UP001595886">
    <property type="component" value="Unassembled WGS sequence"/>
</dbReference>
<evidence type="ECO:0000313" key="2">
    <source>
        <dbReference type="Proteomes" id="UP001595886"/>
    </source>
</evidence>